<dbReference type="SUPFAM" id="SSF51735">
    <property type="entry name" value="NAD(P)-binding Rossmann-fold domains"/>
    <property type="match status" value="1"/>
</dbReference>
<sequence length="256" mass="26992">MSNAHAISTTRPLYGQVAIVTGAARGIGRAIAVHLARAGAAVIVNYRRSAADAERVVSECRQTGSRALAVQADVTRPEEVERLVVAATQFGPPHILVHNAGVACWRLLHETSLDDWNLVLSTHLTGAFLCAKAVMPYMLRNRYGRIIHIASIWGMTGAAMEVAYSAAKGGLIAFTKALAKEVAPMGITVNAVAPGAVATEMLDHLREDERAQLIAQTPVGRLGKPDDVAQAVLFLATPSASFITGQVISPNGGLVT</sequence>
<dbReference type="AlphaFoldDB" id="A0A917NFT6"/>
<evidence type="ECO:0000256" key="2">
    <source>
        <dbReference type="ARBA" id="ARBA00023002"/>
    </source>
</evidence>
<dbReference type="InterPro" id="IPR020904">
    <property type="entry name" value="Sc_DH/Rdtase_CS"/>
</dbReference>
<dbReference type="RefSeq" id="WP_229776224.1">
    <property type="nucleotide sequence ID" value="NZ_BMOY01000003.1"/>
</dbReference>
<protein>
    <submittedName>
        <fullName evidence="4">Beta-ketoacyl-ACP reductase</fullName>
    </submittedName>
</protein>
<organism evidence="4 5">
    <name type="scientific">Alicyclobacillus cellulosilyticus</name>
    <dbReference type="NCBI Taxonomy" id="1003997"/>
    <lineage>
        <taxon>Bacteria</taxon>
        <taxon>Bacillati</taxon>
        <taxon>Bacillota</taxon>
        <taxon>Bacilli</taxon>
        <taxon>Bacillales</taxon>
        <taxon>Alicyclobacillaceae</taxon>
        <taxon>Alicyclobacillus</taxon>
    </lineage>
</organism>
<dbReference type="PRINTS" id="PR00081">
    <property type="entry name" value="GDHRDH"/>
</dbReference>
<name>A0A917NFT6_9BACL</name>
<dbReference type="InterPro" id="IPR002347">
    <property type="entry name" value="SDR_fam"/>
</dbReference>
<dbReference type="GO" id="GO:0032787">
    <property type="term" value="P:monocarboxylic acid metabolic process"/>
    <property type="evidence" value="ECO:0007669"/>
    <property type="project" value="UniProtKB-ARBA"/>
</dbReference>
<evidence type="ECO:0000259" key="3">
    <source>
        <dbReference type="SMART" id="SM00822"/>
    </source>
</evidence>
<reference evidence="4" key="1">
    <citation type="journal article" date="2014" name="Int. J. Syst. Evol. Microbiol.">
        <title>Complete genome sequence of Corynebacterium casei LMG S-19264T (=DSM 44701T), isolated from a smear-ripened cheese.</title>
        <authorList>
            <consortium name="US DOE Joint Genome Institute (JGI-PGF)"/>
            <person name="Walter F."/>
            <person name="Albersmeier A."/>
            <person name="Kalinowski J."/>
            <person name="Ruckert C."/>
        </authorList>
    </citation>
    <scope>NUCLEOTIDE SEQUENCE</scope>
    <source>
        <strain evidence="4">JCM 18487</strain>
    </source>
</reference>
<feature type="domain" description="Ketoreductase" evidence="3">
    <location>
        <begin position="16"/>
        <end position="195"/>
    </location>
</feature>
<gene>
    <name evidence="4" type="ORF">GCM10010885_03310</name>
</gene>
<dbReference type="PROSITE" id="PS00061">
    <property type="entry name" value="ADH_SHORT"/>
    <property type="match status" value="1"/>
</dbReference>
<dbReference type="EMBL" id="BMOY01000003">
    <property type="protein sequence ID" value="GGI97065.1"/>
    <property type="molecule type" value="Genomic_DNA"/>
</dbReference>
<dbReference type="SMART" id="SM00822">
    <property type="entry name" value="PKS_KR"/>
    <property type="match status" value="1"/>
</dbReference>
<dbReference type="InterPro" id="IPR036291">
    <property type="entry name" value="NAD(P)-bd_dom_sf"/>
</dbReference>
<dbReference type="NCBIfam" id="NF009466">
    <property type="entry name" value="PRK12826.1-2"/>
    <property type="match status" value="1"/>
</dbReference>
<keyword evidence="2" id="KW-0560">Oxidoreductase</keyword>
<proteinExistence type="inferred from homology"/>
<dbReference type="InterPro" id="IPR057326">
    <property type="entry name" value="KR_dom"/>
</dbReference>
<dbReference type="FunFam" id="3.40.50.720:FF:000173">
    <property type="entry name" value="3-oxoacyl-[acyl-carrier protein] reductase"/>
    <property type="match status" value="1"/>
</dbReference>
<dbReference type="Gene3D" id="3.40.50.720">
    <property type="entry name" value="NAD(P)-binding Rossmann-like Domain"/>
    <property type="match status" value="1"/>
</dbReference>
<dbReference type="PANTHER" id="PTHR42879">
    <property type="entry name" value="3-OXOACYL-(ACYL-CARRIER-PROTEIN) REDUCTASE"/>
    <property type="match status" value="1"/>
</dbReference>
<evidence type="ECO:0000313" key="4">
    <source>
        <dbReference type="EMBL" id="GGI97065.1"/>
    </source>
</evidence>
<dbReference type="Proteomes" id="UP000637695">
    <property type="component" value="Unassembled WGS sequence"/>
</dbReference>
<dbReference type="InterPro" id="IPR050259">
    <property type="entry name" value="SDR"/>
</dbReference>
<dbReference type="PRINTS" id="PR00080">
    <property type="entry name" value="SDRFAMILY"/>
</dbReference>
<dbReference type="NCBIfam" id="NF047420">
    <property type="entry name" value="EF_P_mod_YmfI"/>
    <property type="match status" value="1"/>
</dbReference>
<comment type="similarity">
    <text evidence="1">Belongs to the short-chain dehydrogenases/reductases (SDR) family.</text>
</comment>
<dbReference type="NCBIfam" id="NF005559">
    <property type="entry name" value="PRK07231.1"/>
    <property type="match status" value="1"/>
</dbReference>
<dbReference type="Pfam" id="PF13561">
    <property type="entry name" value="adh_short_C2"/>
    <property type="match status" value="1"/>
</dbReference>
<evidence type="ECO:0000256" key="1">
    <source>
        <dbReference type="ARBA" id="ARBA00006484"/>
    </source>
</evidence>
<comment type="caution">
    <text evidence="4">The sequence shown here is derived from an EMBL/GenBank/DDBJ whole genome shotgun (WGS) entry which is preliminary data.</text>
</comment>
<dbReference type="PANTHER" id="PTHR42879:SF2">
    <property type="entry name" value="3-OXOACYL-[ACYL-CARRIER-PROTEIN] REDUCTASE FABG"/>
    <property type="match status" value="1"/>
</dbReference>
<evidence type="ECO:0000313" key="5">
    <source>
        <dbReference type="Proteomes" id="UP000637695"/>
    </source>
</evidence>
<accession>A0A917NFT6</accession>
<keyword evidence="5" id="KW-1185">Reference proteome</keyword>
<dbReference type="GO" id="GO:0016491">
    <property type="term" value="F:oxidoreductase activity"/>
    <property type="evidence" value="ECO:0007669"/>
    <property type="project" value="UniProtKB-KW"/>
</dbReference>
<reference evidence="4" key="2">
    <citation type="submission" date="2020-09" db="EMBL/GenBank/DDBJ databases">
        <authorList>
            <person name="Sun Q."/>
            <person name="Ohkuma M."/>
        </authorList>
    </citation>
    <scope>NUCLEOTIDE SEQUENCE</scope>
    <source>
        <strain evidence="4">JCM 18487</strain>
    </source>
</reference>